<dbReference type="GO" id="GO:0033922">
    <property type="term" value="F:peptidoglycan beta-N-acetylmuramidase activity"/>
    <property type="evidence" value="ECO:0007669"/>
    <property type="project" value="InterPro"/>
</dbReference>
<feature type="domain" description="Peptidoglycan beta-N-acetylmuramidase NamZ C-terminal" evidence="2">
    <location>
        <begin position="237"/>
        <end position="373"/>
    </location>
</feature>
<dbReference type="RefSeq" id="WP_245756704.1">
    <property type="nucleotide sequence ID" value="NZ_FOLE01000004.1"/>
</dbReference>
<name>A0A1I1I2Z7_9BACT</name>
<dbReference type="InterPro" id="IPR008302">
    <property type="entry name" value="NamZ"/>
</dbReference>
<organism evidence="3 4">
    <name type="scientific">Flexibacter flexilis DSM 6793</name>
    <dbReference type="NCBI Taxonomy" id="927664"/>
    <lineage>
        <taxon>Bacteria</taxon>
        <taxon>Pseudomonadati</taxon>
        <taxon>Bacteroidota</taxon>
        <taxon>Cytophagia</taxon>
        <taxon>Cytophagales</taxon>
        <taxon>Flexibacteraceae</taxon>
        <taxon>Flexibacter</taxon>
    </lineage>
</organism>
<dbReference type="Proteomes" id="UP000199514">
    <property type="component" value="Unassembled WGS sequence"/>
</dbReference>
<dbReference type="PIRSF" id="PIRSF016719">
    <property type="entry name" value="UCP016719"/>
    <property type="match status" value="1"/>
</dbReference>
<evidence type="ECO:0000313" key="3">
    <source>
        <dbReference type="EMBL" id="SFC30405.1"/>
    </source>
</evidence>
<dbReference type="AlphaFoldDB" id="A0A1I1I2Z7"/>
<accession>A0A1I1I2Z7</accession>
<evidence type="ECO:0000259" key="1">
    <source>
        <dbReference type="Pfam" id="PF07075"/>
    </source>
</evidence>
<keyword evidence="4" id="KW-1185">Reference proteome</keyword>
<reference evidence="3 4" key="1">
    <citation type="submission" date="2016-10" db="EMBL/GenBank/DDBJ databases">
        <authorList>
            <person name="de Groot N.N."/>
        </authorList>
    </citation>
    <scope>NUCLEOTIDE SEQUENCE [LARGE SCALE GENOMIC DNA]</scope>
    <source>
        <strain evidence="3 4">DSM 6793</strain>
    </source>
</reference>
<dbReference type="Pfam" id="PF07075">
    <property type="entry name" value="NamZ_N"/>
    <property type="match status" value="1"/>
</dbReference>
<dbReference type="Gene3D" id="3.40.50.12170">
    <property type="entry name" value="Uncharacterised protein PF07075, DUF1343"/>
    <property type="match status" value="1"/>
</dbReference>
<evidence type="ECO:0000313" key="4">
    <source>
        <dbReference type="Proteomes" id="UP000199514"/>
    </source>
</evidence>
<dbReference type="EMBL" id="FOLE01000004">
    <property type="protein sequence ID" value="SFC30405.1"/>
    <property type="molecule type" value="Genomic_DNA"/>
</dbReference>
<dbReference type="InterPro" id="IPR048502">
    <property type="entry name" value="NamZ_N"/>
</dbReference>
<dbReference type="PANTHER" id="PTHR42915">
    <property type="entry name" value="HYPOTHETICAL 460 KDA PROTEIN IN FEUA-SIGW INTERGENIC REGION [PRECURSOR]"/>
    <property type="match status" value="1"/>
</dbReference>
<dbReference type="Gene3D" id="3.90.1150.140">
    <property type="match status" value="1"/>
</dbReference>
<proteinExistence type="predicted"/>
<dbReference type="STRING" id="927664.SAMN05421780_104181"/>
<dbReference type="InterPro" id="IPR048503">
    <property type="entry name" value="NamZ_C"/>
</dbReference>
<protein>
    <submittedName>
        <fullName evidence="3">Uncharacterized conserved protein YbbC, DUF1343 family</fullName>
    </submittedName>
</protein>
<evidence type="ECO:0000259" key="2">
    <source>
        <dbReference type="Pfam" id="PF20732"/>
    </source>
</evidence>
<gene>
    <name evidence="3" type="ORF">SAMN05421780_104181</name>
</gene>
<sequence>MWFCAVSLVAVARKPVVVGASQTETYLPVLAGKRVGCVVNHSSLVANKHLIDTLLSQKINIVKIFAPEHGFRGQASAGEKIKDATDEKTGLPIVSLYGDNKMPTPEQMKDLDIIVFDIQDVGARFYTYISTLHYVMQACAKHNVPLLVLDRPNPNGHYIDGPVLDPAFKSFVGMHPIPIVHGLTLAELAQMINGQHWLPDSAVCPLIIVKNQNYKHSDKYSLPVRPSPNLPNDAAIYLYPSLCLFEGTMVSVARGTDFPFQAIGAAGQPFGRFHFTPTSRPEAKNPPFDKQVCNGVDLRRRASHHKFTLKYLISFYQKCTNKEKFFNNFFNKLAGNSSLREQIVSGMSEEKIRETWQKDLEQYKAMRQQYLLYED</sequence>
<feature type="domain" description="Peptidoglycan beta-N-acetylmuramidase NamZ N-terminal" evidence="1">
    <location>
        <begin position="35"/>
        <end position="232"/>
    </location>
</feature>
<dbReference type="Pfam" id="PF20732">
    <property type="entry name" value="NamZ_C"/>
    <property type="match status" value="1"/>
</dbReference>
<dbReference type="PANTHER" id="PTHR42915:SF1">
    <property type="entry name" value="PEPTIDOGLYCAN BETA-N-ACETYLMURAMIDASE NAMZ"/>
    <property type="match status" value="1"/>
</dbReference>